<dbReference type="Pfam" id="PF00596">
    <property type="entry name" value="Aldolase_II"/>
    <property type="match status" value="1"/>
</dbReference>
<dbReference type="InterPro" id="IPR036409">
    <property type="entry name" value="Aldolase_II/adducin_N_sf"/>
</dbReference>
<dbReference type="STRING" id="927665.HMPREF1535_04111"/>
<proteinExistence type="predicted"/>
<comment type="caution">
    <text evidence="4">The sequence shown here is derived from an EMBL/GenBank/DDBJ whole genome shotgun (WGS) entry which is preliminary data.</text>
</comment>
<evidence type="ECO:0000259" key="3">
    <source>
        <dbReference type="SMART" id="SM01007"/>
    </source>
</evidence>
<dbReference type="PATRIC" id="fig|927665.4.peg.4226"/>
<name>A0A0F5IUM9_9BACT</name>
<dbReference type="GO" id="GO:0046872">
    <property type="term" value="F:metal ion binding"/>
    <property type="evidence" value="ECO:0007669"/>
    <property type="project" value="UniProtKB-KW"/>
</dbReference>
<accession>A0A0F5IUM9</accession>
<evidence type="ECO:0000313" key="4">
    <source>
        <dbReference type="EMBL" id="KKB48882.1"/>
    </source>
</evidence>
<dbReference type="Proteomes" id="UP000033047">
    <property type="component" value="Unassembled WGS sequence"/>
</dbReference>
<dbReference type="SMART" id="SM01007">
    <property type="entry name" value="Aldolase_II"/>
    <property type="match status" value="1"/>
</dbReference>
<evidence type="ECO:0000256" key="1">
    <source>
        <dbReference type="ARBA" id="ARBA00022723"/>
    </source>
</evidence>
<dbReference type="SUPFAM" id="SSF53639">
    <property type="entry name" value="AraD/HMP-PK domain-like"/>
    <property type="match status" value="1"/>
</dbReference>
<protein>
    <submittedName>
        <fullName evidence="4">Rhamnulose-1-phosphate aldolase</fullName>
    </submittedName>
</protein>
<gene>
    <name evidence="4" type="ORF">HMPREF1535_04111</name>
</gene>
<evidence type="ECO:0000313" key="5">
    <source>
        <dbReference type="Proteomes" id="UP000033047"/>
    </source>
</evidence>
<feature type="domain" description="Class II aldolase/adducin N-terminal" evidence="3">
    <location>
        <begin position="15"/>
        <end position="240"/>
    </location>
</feature>
<evidence type="ECO:0000256" key="2">
    <source>
        <dbReference type="ARBA" id="ARBA00023239"/>
    </source>
</evidence>
<dbReference type="PANTHER" id="PTHR22789">
    <property type="entry name" value="FUCULOSE PHOSPHATE ALDOLASE"/>
    <property type="match status" value="1"/>
</dbReference>
<dbReference type="AlphaFoldDB" id="A0A0F5IUM9"/>
<reference evidence="4 5" key="1">
    <citation type="submission" date="2013-04" db="EMBL/GenBank/DDBJ databases">
        <title>The Genome Sequence of Parabacteroides goldsteinii DSM 19448.</title>
        <authorList>
            <consortium name="The Broad Institute Genomics Platform"/>
            <person name="Earl A."/>
            <person name="Ward D."/>
            <person name="Feldgarden M."/>
            <person name="Gevers D."/>
            <person name="Martens E."/>
            <person name="Sakamoto M."/>
            <person name="Benno Y."/>
            <person name="Song Y."/>
            <person name="Liu C."/>
            <person name="Lee J."/>
            <person name="Bolanos M."/>
            <person name="Vaisanen M.L."/>
            <person name="Finegold S.M."/>
            <person name="Walker B."/>
            <person name="Young S."/>
            <person name="Zeng Q."/>
            <person name="Gargeya S."/>
            <person name="Fitzgerald M."/>
            <person name="Haas B."/>
            <person name="Abouelleil A."/>
            <person name="Allen A.W."/>
            <person name="Alvarado L."/>
            <person name="Arachchi H.M."/>
            <person name="Berlin A.M."/>
            <person name="Chapman S.B."/>
            <person name="Gainer-Dewar J."/>
            <person name="Goldberg J."/>
            <person name="Griggs A."/>
            <person name="Gujja S."/>
            <person name="Hansen M."/>
            <person name="Howarth C."/>
            <person name="Imamovic A."/>
            <person name="Ireland A."/>
            <person name="Larimer J."/>
            <person name="McCowan C."/>
            <person name="Murphy C."/>
            <person name="Pearson M."/>
            <person name="Poon T.W."/>
            <person name="Priest M."/>
            <person name="Roberts A."/>
            <person name="Saif S."/>
            <person name="Shea T."/>
            <person name="Sisk P."/>
            <person name="Sykes S."/>
            <person name="Wortman J."/>
            <person name="Nusbaum C."/>
            <person name="Birren B."/>
        </authorList>
    </citation>
    <scope>NUCLEOTIDE SEQUENCE [LARGE SCALE GENOMIC DNA]</scope>
    <source>
        <strain evidence="4 5">DSM 19448</strain>
    </source>
</reference>
<dbReference type="HOGENOM" id="CLU_076831_0_0_10"/>
<organism evidence="4 5">
    <name type="scientific">Parabacteroides goldsteinii DSM 19448 = WAL 12034</name>
    <dbReference type="NCBI Taxonomy" id="927665"/>
    <lineage>
        <taxon>Bacteria</taxon>
        <taxon>Pseudomonadati</taxon>
        <taxon>Bacteroidota</taxon>
        <taxon>Bacteroidia</taxon>
        <taxon>Bacteroidales</taxon>
        <taxon>Tannerellaceae</taxon>
        <taxon>Parabacteroides</taxon>
    </lineage>
</organism>
<dbReference type="NCBIfam" id="NF002963">
    <property type="entry name" value="PRK03634.1"/>
    <property type="match status" value="1"/>
</dbReference>
<dbReference type="GO" id="GO:0005829">
    <property type="term" value="C:cytosol"/>
    <property type="evidence" value="ECO:0007669"/>
    <property type="project" value="TreeGrafter"/>
</dbReference>
<keyword evidence="1" id="KW-0479">Metal-binding</keyword>
<dbReference type="InterPro" id="IPR001303">
    <property type="entry name" value="Aldolase_II/adducin_N"/>
</dbReference>
<dbReference type="GO" id="GO:0019323">
    <property type="term" value="P:pentose catabolic process"/>
    <property type="evidence" value="ECO:0007669"/>
    <property type="project" value="TreeGrafter"/>
</dbReference>
<dbReference type="EMBL" id="AQHV01000021">
    <property type="protein sequence ID" value="KKB48882.1"/>
    <property type="molecule type" value="Genomic_DNA"/>
</dbReference>
<dbReference type="GO" id="GO:0016832">
    <property type="term" value="F:aldehyde-lyase activity"/>
    <property type="evidence" value="ECO:0007669"/>
    <property type="project" value="TreeGrafter"/>
</dbReference>
<sequence length="266" mass="29073">MTTIGNNSLLMAEIGRIAEVAGYLWTKGWAERNGGNISVNLTGLLTPEEMALPALAPAIQLQEAMTALGGHVFYVTGTGKRMRYVAQDPFANGSLIRIAPDGKSYEIIAEQPVAPTSELPSHLMMHNYLRSLGRDNKVVLHTHPTELIGMTHCKPFLDSQVITRTLWGMIPECRIIVPKGVGIVPYEIPGTIELAHATIKQLEKHDVVFWEKHGILAVGEDLIECFDAIDTLAKSAQIYLSARMAGYEPAGMTDQQLDDLVPAFGL</sequence>
<dbReference type="InterPro" id="IPR050197">
    <property type="entry name" value="Aldolase_class_II_sugar_metab"/>
</dbReference>
<dbReference type="RefSeq" id="WP_046147271.1">
    <property type="nucleotide sequence ID" value="NZ_KQ033913.1"/>
</dbReference>
<keyword evidence="2" id="KW-0456">Lyase</keyword>
<dbReference type="PANTHER" id="PTHR22789:SF0">
    <property type="entry name" value="3-OXO-TETRONATE 4-PHOSPHATE DECARBOXYLASE-RELATED"/>
    <property type="match status" value="1"/>
</dbReference>
<dbReference type="Gene3D" id="3.40.225.10">
    <property type="entry name" value="Class II aldolase/adducin N-terminal domain"/>
    <property type="match status" value="1"/>
</dbReference>